<protein>
    <submittedName>
        <fullName evidence="1">Uncharacterized protein</fullName>
    </submittedName>
</protein>
<evidence type="ECO:0000313" key="1">
    <source>
        <dbReference type="EMBL" id="KAI9901118.1"/>
    </source>
</evidence>
<keyword evidence="2" id="KW-1185">Reference proteome</keyword>
<comment type="caution">
    <text evidence="1">The sequence shown here is derived from an EMBL/GenBank/DDBJ whole genome shotgun (WGS) entry which is preliminary data.</text>
</comment>
<accession>A0ACC0V422</accession>
<evidence type="ECO:0000313" key="2">
    <source>
        <dbReference type="Proteomes" id="UP001163324"/>
    </source>
</evidence>
<sequence length="371" mass="38834">MVSAAQQTLAWRIASQSEDLSGLTLSQAPLTQSLKPGEVLVELRAASLNYRDIVLATGTMGLKTAPNVVPGSDGAGMVIATGSSDVDGSPFKPGDHVLTFIVPRTFPVAARPELGPVADETRTDMSHICAGLGHELDGTLATYGVFDEGCLVKHGGVMTPAEAATLSCSGITAWNALWGQTNCRGLGEGEWLLVQGTGGVSVAALQFALAAGANVIAITSSEDKATRLRNLGAHHVINYRETPDWGSVARALTPGGRGVDMVVDVAGNATLEQSIRAVRIDGVVALAGMVGKAETVVPMMAALNASCAVRGVIYGTRLMMRDLVAFVEKHGVKPAVDEEVFGLEDAKAAFNKLREQRHFSKVIIQIPAQQQ</sequence>
<reference evidence="1" key="1">
    <citation type="submission" date="2022-10" db="EMBL/GenBank/DDBJ databases">
        <title>Complete Genome of Trichothecium roseum strain YXFP-22015, a Plant Pathogen Isolated from Citrus.</title>
        <authorList>
            <person name="Wang Y."/>
            <person name="Zhu L."/>
        </authorList>
    </citation>
    <scope>NUCLEOTIDE SEQUENCE</scope>
    <source>
        <strain evidence="1">YXFP-22015</strain>
    </source>
</reference>
<organism evidence="1 2">
    <name type="scientific">Trichothecium roseum</name>
    <dbReference type="NCBI Taxonomy" id="47278"/>
    <lineage>
        <taxon>Eukaryota</taxon>
        <taxon>Fungi</taxon>
        <taxon>Dikarya</taxon>
        <taxon>Ascomycota</taxon>
        <taxon>Pezizomycotina</taxon>
        <taxon>Sordariomycetes</taxon>
        <taxon>Hypocreomycetidae</taxon>
        <taxon>Hypocreales</taxon>
        <taxon>Hypocreales incertae sedis</taxon>
        <taxon>Trichothecium</taxon>
    </lineage>
</organism>
<dbReference type="EMBL" id="CM047942">
    <property type="protein sequence ID" value="KAI9901118.1"/>
    <property type="molecule type" value="Genomic_DNA"/>
</dbReference>
<gene>
    <name evidence="1" type="ORF">N3K66_002935</name>
</gene>
<dbReference type="Proteomes" id="UP001163324">
    <property type="component" value="Chromosome 3"/>
</dbReference>
<name>A0ACC0V422_9HYPO</name>
<proteinExistence type="predicted"/>